<comment type="caution">
    <text evidence="9">The sequence shown here is derived from an EMBL/GenBank/DDBJ whole genome shotgun (WGS) entry which is preliminary data.</text>
</comment>
<organism evidence="9 10">
    <name type="scientific">Ophiocordyceps australis</name>
    <dbReference type="NCBI Taxonomy" id="1399860"/>
    <lineage>
        <taxon>Eukaryota</taxon>
        <taxon>Fungi</taxon>
        <taxon>Dikarya</taxon>
        <taxon>Ascomycota</taxon>
        <taxon>Pezizomycotina</taxon>
        <taxon>Sordariomycetes</taxon>
        <taxon>Hypocreomycetidae</taxon>
        <taxon>Hypocreales</taxon>
        <taxon>Ophiocordycipitaceae</taxon>
        <taxon>Ophiocordyceps</taxon>
    </lineage>
</organism>
<dbReference type="PANTHER" id="PTHR33048">
    <property type="entry name" value="PTH11-LIKE INTEGRAL MEMBRANE PROTEIN (AFU_ORTHOLOGUE AFUA_5G11245)"/>
    <property type="match status" value="1"/>
</dbReference>
<dbReference type="AlphaFoldDB" id="A0A2C5YAY1"/>
<evidence type="ECO:0000256" key="7">
    <source>
        <dbReference type="SAM" id="Phobius"/>
    </source>
</evidence>
<reference evidence="9 10" key="1">
    <citation type="submission" date="2017-06" db="EMBL/GenBank/DDBJ databases">
        <title>Ant-infecting Ophiocordyceps genomes reveal a high diversity of potential behavioral manipulation genes and a possible major role for enterotoxins.</title>
        <authorList>
            <person name="De Bekker C."/>
            <person name="Evans H.C."/>
            <person name="Brachmann A."/>
            <person name="Hughes D.P."/>
        </authorList>
    </citation>
    <scope>NUCLEOTIDE SEQUENCE [LARGE SCALE GENOMIC DNA]</scope>
    <source>
        <strain evidence="9 10">Map64</strain>
    </source>
</reference>
<keyword evidence="10" id="KW-1185">Reference proteome</keyword>
<evidence type="ECO:0000256" key="2">
    <source>
        <dbReference type="ARBA" id="ARBA00022692"/>
    </source>
</evidence>
<dbReference type="OrthoDB" id="5417844at2759"/>
<evidence type="ECO:0000313" key="10">
    <source>
        <dbReference type="Proteomes" id="UP000226192"/>
    </source>
</evidence>
<accession>A0A2C5YAY1</accession>
<evidence type="ECO:0000256" key="5">
    <source>
        <dbReference type="ARBA" id="ARBA00038359"/>
    </source>
</evidence>
<gene>
    <name evidence="9" type="ORF">CDD81_4035</name>
</gene>
<keyword evidence="3 7" id="KW-1133">Transmembrane helix</keyword>
<dbReference type="Pfam" id="PF20684">
    <property type="entry name" value="Fung_rhodopsin"/>
    <property type="match status" value="1"/>
</dbReference>
<feature type="transmembrane region" description="Helical" evidence="7">
    <location>
        <begin position="205"/>
        <end position="225"/>
    </location>
</feature>
<feature type="transmembrane region" description="Helical" evidence="7">
    <location>
        <begin position="171"/>
        <end position="193"/>
    </location>
</feature>
<feature type="transmembrane region" description="Helical" evidence="7">
    <location>
        <begin position="12"/>
        <end position="36"/>
    </location>
</feature>
<feature type="region of interest" description="Disordered" evidence="6">
    <location>
        <begin position="280"/>
        <end position="308"/>
    </location>
</feature>
<protein>
    <recommendedName>
        <fullName evidence="8">Rhodopsin domain-containing protein</fullName>
    </recommendedName>
</protein>
<dbReference type="EMBL" id="NJET01000026">
    <property type="protein sequence ID" value="PHH64773.1"/>
    <property type="molecule type" value="Genomic_DNA"/>
</dbReference>
<feature type="domain" description="Rhodopsin" evidence="8">
    <location>
        <begin position="32"/>
        <end position="267"/>
    </location>
</feature>
<evidence type="ECO:0000256" key="3">
    <source>
        <dbReference type="ARBA" id="ARBA00022989"/>
    </source>
</evidence>
<dbReference type="InterPro" id="IPR052337">
    <property type="entry name" value="SAT4-like"/>
</dbReference>
<dbReference type="GO" id="GO:0016020">
    <property type="term" value="C:membrane"/>
    <property type="evidence" value="ECO:0007669"/>
    <property type="project" value="UniProtKB-SubCell"/>
</dbReference>
<evidence type="ECO:0000256" key="6">
    <source>
        <dbReference type="SAM" id="MobiDB-lite"/>
    </source>
</evidence>
<comment type="subcellular location">
    <subcellularLocation>
        <location evidence="1">Membrane</location>
        <topology evidence="1">Multi-pass membrane protein</topology>
    </subcellularLocation>
</comment>
<name>A0A2C5YAY1_9HYPO</name>
<dbReference type="InterPro" id="IPR049326">
    <property type="entry name" value="Rhodopsin_dom_fungi"/>
</dbReference>
<feature type="transmembrane region" description="Helical" evidence="7">
    <location>
        <begin position="128"/>
        <end position="149"/>
    </location>
</feature>
<dbReference type="PANTHER" id="PTHR33048:SF57">
    <property type="entry name" value="INTEGRAL MEMBRANE PROTEIN-RELATED"/>
    <property type="match status" value="1"/>
</dbReference>
<sequence>MDSRSSSLPSGGVSVIIVTTLFLALAYLAVALRFYARHIQKKSISIDDYLIVVGLIFTTATIGTGYGLVLNGGAGRHIAQVTPEEIAITLKLFVPAPLLWAISAAFIKLSILFFYISIFTMANLRKAVYAVIFLTVALLIAVLFESFFLCRPFAYTWDKTIPGVCGSTQDAYLAIAIVNLVTDLSVVALPMPILWRLKLPQRKKIAISAILSLGLVICAFTAARIKSVLDLDPMDFTYTMIPDLIYGALEIELGIINACLPLLRPLLLKFFGSGSDLDSVPRRKIESQPSNKNDSWNSHTRAASDPDEERLYKAMLPQDVVVQKDVYVYRSPGEMEKARR</sequence>
<feature type="transmembrane region" description="Helical" evidence="7">
    <location>
        <begin position="48"/>
        <end position="69"/>
    </location>
</feature>
<keyword evidence="2 7" id="KW-0812">Transmembrane</keyword>
<evidence type="ECO:0000313" key="9">
    <source>
        <dbReference type="EMBL" id="PHH64773.1"/>
    </source>
</evidence>
<comment type="similarity">
    <text evidence="5">Belongs to the SAT4 family.</text>
</comment>
<feature type="compositionally biased region" description="Polar residues" evidence="6">
    <location>
        <begin position="287"/>
        <end position="301"/>
    </location>
</feature>
<proteinExistence type="inferred from homology"/>
<evidence type="ECO:0000256" key="4">
    <source>
        <dbReference type="ARBA" id="ARBA00023136"/>
    </source>
</evidence>
<feature type="transmembrane region" description="Helical" evidence="7">
    <location>
        <begin position="245"/>
        <end position="263"/>
    </location>
</feature>
<keyword evidence="4 7" id="KW-0472">Membrane</keyword>
<evidence type="ECO:0000256" key="1">
    <source>
        <dbReference type="ARBA" id="ARBA00004141"/>
    </source>
</evidence>
<evidence type="ECO:0000259" key="8">
    <source>
        <dbReference type="Pfam" id="PF20684"/>
    </source>
</evidence>
<feature type="transmembrane region" description="Helical" evidence="7">
    <location>
        <begin position="98"/>
        <end position="116"/>
    </location>
</feature>
<dbReference type="Proteomes" id="UP000226192">
    <property type="component" value="Unassembled WGS sequence"/>
</dbReference>